<protein>
    <submittedName>
        <fullName evidence="3">2,3-dihydroxybenzoate-AMP ligase</fullName>
    </submittedName>
</protein>
<evidence type="ECO:0000259" key="2">
    <source>
        <dbReference type="Pfam" id="PF13193"/>
    </source>
</evidence>
<organism evidence="3 4">
    <name type="scientific">Pilimelia anulata</name>
    <dbReference type="NCBI Taxonomy" id="53371"/>
    <lineage>
        <taxon>Bacteria</taxon>
        <taxon>Bacillati</taxon>
        <taxon>Actinomycetota</taxon>
        <taxon>Actinomycetes</taxon>
        <taxon>Micromonosporales</taxon>
        <taxon>Micromonosporaceae</taxon>
        <taxon>Pilimelia</taxon>
    </lineage>
</organism>
<feature type="domain" description="AMP-dependent synthetase/ligase" evidence="1">
    <location>
        <begin position="33"/>
        <end position="389"/>
    </location>
</feature>
<dbReference type="Pfam" id="PF00501">
    <property type="entry name" value="AMP-binding"/>
    <property type="match status" value="1"/>
</dbReference>
<accession>A0A8J3B7Q9</accession>
<dbReference type="InterPro" id="IPR000873">
    <property type="entry name" value="AMP-dep_synth/lig_dom"/>
</dbReference>
<dbReference type="Gene3D" id="3.40.50.12780">
    <property type="entry name" value="N-terminal domain of ligase-like"/>
    <property type="match status" value="1"/>
</dbReference>
<dbReference type="PANTHER" id="PTHR43767">
    <property type="entry name" value="LONG-CHAIN-FATTY-ACID--COA LIGASE"/>
    <property type="match status" value="1"/>
</dbReference>
<dbReference type="EMBL" id="BMQB01000002">
    <property type="protein sequence ID" value="GGJ83034.1"/>
    <property type="molecule type" value="Genomic_DNA"/>
</dbReference>
<feature type="domain" description="AMP-binding enzyme C-terminal" evidence="2">
    <location>
        <begin position="445"/>
        <end position="522"/>
    </location>
</feature>
<reference evidence="3" key="2">
    <citation type="submission" date="2020-09" db="EMBL/GenBank/DDBJ databases">
        <authorList>
            <person name="Sun Q."/>
            <person name="Ohkuma M."/>
        </authorList>
    </citation>
    <scope>NUCLEOTIDE SEQUENCE</scope>
    <source>
        <strain evidence="3">JCM 3090</strain>
    </source>
</reference>
<keyword evidence="3" id="KW-0436">Ligase</keyword>
<dbReference type="SUPFAM" id="SSF56801">
    <property type="entry name" value="Acetyl-CoA synthetase-like"/>
    <property type="match status" value="1"/>
</dbReference>
<evidence type="ECO:0000259" key="1">
    <source>
        <dbReference type="Pfam" id="PF00501"/>
    </source>
</evidence>
<dbReference type="CDD" id="cd04433">
    <property type="entry name" value="AFD_class_I"/>
    <property type="match status" value="1"/>
</dbReference>
<dbReference type="AlphaFoldDB" id="A0A8J3B7Q9"/>
<keyword evidence="4" id="KW-1185">Reference proteome</keyword>
<name>A0A8J3B7Q9_9ACTN</name>
<dbReference type="RefSeq" id="WP_229783350.1">
    <property type="nucleotide sequence ID" value="NZ_BMQB01000002.1"/>
</dbReference>
<gene>
    <name evidence="3" type="ORF">GCM10010123_10840</name>
</gene>
<dbReference type="Proteomes" id="UP000649739">
    <property type="component" value="Unassembled WGS sequence"/>
</dbReference>
<reference evidence="3" key="1">
    <citation type="journal article" date="2014" name="Int. J. Syst. Evol. Microbiol.">
        <title>Complete genome sequence of Corynebacterium casei LMG S-19264T (=DSM 44701T), isolated from a smear-ripened cheese.</title>
        <authorList>
            <consortium name="US DOE Joint Genome Institute (JGI-PGF)"/>
            <person name="Walter F."/>
            <person name="Albersmeier A."/>
            <person name="Kalinowski J."/>
            <person name="Ruckert C."/>
        </authorList>
    </citation>
    <scope>NUCLEOTIDE SEQUENCE</scope>
    <source>
        <strain evidence="3">JCM 3090</strain>
    </source>
</reference>
<comment type="caution">
    <text evidence="3">The sequence shown here is derived from an EMBL/GenBank/DDBJ whole genome shotgun (WGS) entry which is preliminary data.</text>
</comment>
<sequence>MTVLPTRDLVPAALRRWWSAAGPYPGADLFTLFDRHAAAHPQRAAVIDDDGALTYAALRERALRLAGGLRAAGVRPGEVVAIQLPNGWRAVAADLAVAALGAVALPYPIGRGRRDTRALLGRSRAAAAVVPDKYGDTSPARVLRALAPELPDLRAVVVAGGGPGSLEALAADAAPVEPVPADPAGPARILVSSGSEAAPKMIAYSHDALAGGRGAFIAGLHHGAEPMRNLFLVPLASSFGSSGTAVTLARHGGTLIVQGRFDPVRALDLIDGARPHLVFGVPTMFAMMLAEPRLDSIDTSSLRAIVAGGSRVDPATVDGCRERFGAAYVNCYGSADGVNCTTDPADPPADVHTAVGRPNPAVAAIRVVGEDGRDVPAGGVGEIWGLGPMSPLCYVDPAFDARYRTAGGWVRTGDLGRFDAAGYLHVVGRKHEVVIRGGRNLSPVEVELLLAQHPDVTQVACLGVPDPLMGERMAACVALRPGTALTLAAAAEYLTDAHGLERAKLPEVWRVFDRLPLSAAGKIDKRGLWEALAAGAAG</sequence>
<dbReference type="InterPro" id="IPR045851">
    <property type="entry name" value="AMP-bd_C_sf"/>
</dbReference>
<dbReference type="GO" id="GO:0016878">
    <property type="term" value="F:acid-thiol ligase activity"/>
    <property type="evidence" value="ECO:0007669"/>
    <property type="project" value="UniProtKB-ARBA"/>
</dbReference>
<dbReference type="InterPro" id="IPR042099">
    <property type="entry name" value="ANL_N_sf"/>
</dbReference>
<dbReference type="InterPro" id="IPR050237">
    <property type="entry name" value="ATP-dep_AMP-bd_enzyme"/>
</dbReference>
<dbReference type="Gene3D" id="3.30.300.30">
    <property type="match status" value="1"/>
</dbReference>
<dbReference type="PANTHER" id="PTHR43767:SF1">
    <property type="entry name" value="NONRIBOSOMAL PEPTIDE SYNTHASE PES1 (EUROFUNG)-RELATED"/>
    <property type="match status" value="1"/>
</dbReference>
<dbReference type="Pfam" id="PF13193">
    <property type="entry name" value="AMP-binding_C"/>
    <property type="match status" value="1"/>
</dbReference>
<evidence type="ECO:0000313" key="4">
    <source>
        <dbReference type="Proteomes" id="UP000649739"/>
    </source>
</evidence>
<proteinExistence type="predicted"/>
<evidence type="ECO:0000313" key="3">
    <source>
        <dbReference type="EMBL" id="GGJ83034.1"/>
    </source>
</evidence>
<dbReference type="InterPro" id="IPR025110">
    <property type="entry name" value="AMP-bd_C"/>
</dbReference>